<evidence type="ECO:0000313" key="1">
    <source>
        <dbReference type="EMBL" id="QHU35833.1"/>
    </source>
</evidence>
<name>A0A6C0LZZ1_9ZZZZ</name>
<proteinExistence type="predicted"/>
<protein>
    <submittedName>
        <fullName evidence="1">Uncharacterized protein</fullName>
    </submittedName>
</protein>
<dbReference type="AlphaFoldDB" id="A0A6C0LZZ1"/>
<sequence length="139" mass="15983">MLSDYMNDKLSQYKHARSIADNVLNEIEAIGKMNQFGGKLKINQESIKKLDDETKENIMQIKEVLNELENIQFDTIRTKLANCKKIQTGDTGDMAENITTLQDIIGQIRRELGKQKDRLQNEVTNISNPLRELTNDDDE</sequence>
<dbReference type="EMBL" id="MN740613">
    <property type="protein sequence ID" value="QHU35833.1"/>
    <property type="molecule type" value="Genomic_DNA"/>
</dbReference>
<accession>A0A6C0LZZ1</accession>
<reference evidence="1" key="1">
    <citation type="journal article" date="2020" name="Nature">
        <title>Giant virus diversity and host interactions through global metagenomics.</title>
        <authorList>
            <person name="Schulz F."/>
            <person name="Roux S."/>
            <person name="Paez-Espino D."/>
            <person name="Jungbluth S."/>
            <person name="Walsh D.A."/>
            <person name="Denef V.J."/>
            <person name="McMahon K.D."/>
            <person name="Konstantinidis K.T."/>
            <person name="Eloe-Fadrosh E.A."/>
            <person name="Kyrpides N.C."/>
            <person name="Woyke T."/>
        </authorList>
    </citation>
    <scope>NUCLEOTIDE SEQUENCE</scope>
    <source>
        <strain evidence="1">GVMAG-S-1035085-51</strain>
    </source>
</reference>
<organism evidence="1">
    <name type="scientific">viral metagenome</name>
    <dbReference type="NCBI Taxonomy" id="1070528"/>
    <lineage>
        <taxon>unclassified sequences</taxon>
        <taxon>metagenomes</taxon>
        <taxon>organismal metagenomes</taxon>
    </lineage>
</organism>